<dbReference type="GO" id="GO:0003676">
    <property type="term" value="F:nucleic acid binding"/>
    <property type="evidence" value="ECO:0007669"/>
    <property type="project" value="InterPro"/>
</dbReference>
<evidence type="ECO:0000259" key="1">
    <source>
        <dbReference type="Pfam" id="PF13456"/>
    </source>
</evidence>
<proteinExistence type="predicted"/>
<evidence type="ECO:0000313" key="2">
    <source>
        <dbReference type="EMBL" id="KAG9451355.1"/>
    </source>
</evidence>
<feature type="domain" description="RNase H type-1" evidence="1">
    <location>
        <begin position="31"/>
        <end position="102"/>
    </location>
</feature>
<comment type="caution">
    <text evidence="2">The sequence shown here is derived from an EMBL/GenBank/DDBJ whole genome shotgun (WGS) entry which is preliminary data.</text>
</comment>
<dbReference type="SUPFAM" id="SSF53098">
    <property type="entry name" value="Ribonuclease H-like"/>
    <property type="match status" value="1"/>
</dbReference>
<dbReference type="Pfam" id="PF13456">
    <property type="entry name" value="RVT_3"/>
    <property type="match status" value="1"/>
</dbReference>
<dbReference type="CDD" id="cd06222">
    <property type="entry name" value="RNase_H_like"/>
    <property type="match status" value="1"/>
</dbReference>
<gene>
    <name evidence="2" type="ORF">H6P81_011320</name>
</gene>
<dbReference type="EMBL" id="JAINDJ010000004">
    <property type="protein sequence ID" value="KAG9451355.1"/>
    <property type="molecule type" value="Genomic_DNA"/>
</dbReference>
<protein>
    <recommendedName>
        <fullName evidence="1">RNase H type-1 domain-containing protein</fullName>
    </recommendedName>
</protein>
<dbReference type="InterPro" id="IPR002156">
    <property type="entry name" value="RNaseH_domain"/>
</dbReference>
<organism evidence="2 3">
    <name type="scientific">Aristolochia fimbriata</name>
    <name type="common">White veined hardy Dutchman's pipe vine</name>
    <dbReference type="NCBI Taxonomy" id="158543"/>
    <lineage>
        <taxon>Eukaryota</taxon>
        <taxon>Viridiplantae</taxon>
        <taxon>Streptophyta</taxon>
        <taxon>Embryophyta</taxon>
        <taxon>Tracheophyta</taxon>
        <taxon>Spermatophyta</taxon>
        <taxon>Magnoliopsida</taxon>
        <taxon>Magnoliidae</taxon>
        <taxon>Piperales</taxon>
        <taxon>Aristolochiaceae</taxon>
        <taxon>Aristolochia</taxon>
    </lineage>
</organism>
<dbReference type="InterPro" id="IPR036397">
    <property type="entry name" value="RNaseH_sf"/>
</dbReference>
<name>A0AAV7ER54_ARIFI</name>
<reference evidence="2 3" key="1">
    <citation type="submission" date="2021-07" db="EMBL/GenBank/DDBJ databases">
        <title>The Aristolochia fimbriata genome: insights into angiosperm evolution, floral development and chemical biosynthesis.</title>
        <authorList>
            <person name="Jiao Y."/>
        </authorList>
    </citation>
    <scope>NUCLEOTIDE SEQUENCE [LARGE SCALE GENOMIC DNA]</scope>
    <source>
        <strain evidence="2">IBCAS-2021</strain>
        <tissue evidence="2">Leaf</tissue>
    </source>
</reference>
<sequence>MIRWLCTMEEFKGIGGDQLRLSWTNIARMRGNAGPTGFGGLLRDHERNILLSYSGLLGVNDLIAAEVMGLLHGIHIFTSQFTGPLDIEGDASVVISWGKYHTESPWKFVYHFREIFNLLMQSSCA</sequence>
<keyword evidence="3" id="KW-1185">Reference proteome</keyword>
<dbReference type="InterPro" id="IPR044730">
    <property type="entry name" value="RNase_H-like_dom_plant"/>
</dbReference>
<dbReference type="InterPro" id="IPR012337">
    <property type="entry name" value="RNaseH-like_sf"/>
</dbReference>
<dbReference type="Proteomes" id="UP000825729">
    <property type="component" value="Unassembled WGS sequence"/>
</dbReference>
<accession>A0AAV7ER54</accession>
<dbReference type="Gene3D" id="3.30.420.10">
    <property type="entry name" value="Ribonuclease H-like superfamily/Ribonuclease H"/>
    <property type="match status" value="1"/>
</dbReference>
<dbReference type="GO" id="GO:0004523">
    <property type="term" value="F:RNA-DNA hybrid ribonuclease activity"/>
    <property type="evidence" value="ECO:0007669"/>
    <property type="project" value="InterPro"/>
</dbReference>
<evidence type="ECO:0000313" key="3">
    <source>
        <dbReference type="Proteomes" id="UP000825729"/>
    </source>
</evidence>
<dbReference type="AlphaFoldDB" id="A0AAV7ER54"/>